<keyword evidence="12" id="KW-1185">Reference proteome</keyword>
<evidence type="ECO:0000313" key="12">
    <source>
        <dbReference type="Proteomes" id="UP000574317"/>
    </source>
</evidence>
<evidence type="ECO:0000259" key="10">
    <source>
        <dbReference type="PROSITE" id="PS50011"/>
    </source>
</evidence>
<dbReference type="InterPro" id="IPR017441">
    <property type="entry name" value="Protein_kinase_ATP_BS"/>
</dbReference>
<accession>A0A8H5NCW6</accession>
<evidence type="ECO:0000256" key="4">
    <source>
        <dbReference type="ARBA" id="ARBA00022741"/>
    </source>
</evidence>
<evidence type="ECO:0000256" key="3">
    <source>
        <dbReference type="ARBA" id="ARBA00022679"/>
    </source>
</evidence>
<dbReference type="PROSITE" id="PS50011">
    <property type="entry name" value="PROTEIN_KINASE_DOM"/>
    <property type="match status" value="1"/>
</dbReference>
<dbReference type="Pfam" id="PF00069">
    <property type="entry name" value="Pkinase"/>
    <property type="match status" value="1"/>
</dbReference>
<evidence type="ECO:0000256" key="2">
    <source>
        <dbReference type="ARBA" id="ARBA00022527"/>
    </source>
</evidence>
<gene>
    <name evidence="11" type="ORF">FNAPI_4435</name>
</gene>
<keyword evidence="3" id="KW-0808">Transferase</keyword>
<dbReference type="PROSITE" id="PS00107">
    <property type="entry name" value="PROTEIN_KINASE_ATP"/>
    <property type="match status" value="1"/>
</dbReference>
<keyword evidence="6 9" id="KW-0067">ATP-binding</keyword>
<comment type="catalytic activity">
    <reaction evidence="7">
        <text>L-threonyl-[protein] + ATP = O-phospho-L-threonyl-[protein] + ADP + H(+)</text>
        <dbReference type="Rhea" id="RHEA:46608"/>
        <dbReference type="Rhea" id="RHEA-COMP:11060"/>
        <dbReference type="Rhea" id="RHEA-COMP:11605"/>
        <dbReference type="ChEBI" id="CHEBI:15378"/>
        <dbReference type="ChEBI" id="CHEBI:30013"/>
        <dbReference type="ChEBI" id="CHEBI:30616"/>
        <dbReference type="ChEBI" id="CHEBI:61977"/>
        <dbReference type="ChEBI" id="CHEBI:456216"/>
        <dbReference type="EC" id="2.7.11.1"/>
    </reaction>
</comment>
<dbReference type="GO" id="GO:0000245">
    <property type="term" value="P:spliceosomal complex assembly"/>
    <property type="evidence" value="ECO:0007669"/>
    <property type="project" value="TreeGrafter"/>
</dbReference>
<evidence type="ECO:0000256" key="8">
    <source>
        <dbReference type="ARBA" id="ARBA00048679"/>
    </source>
</evidence>
<dbReference type="SUPFAM" id="SSF56112">
    <property type="entry name" value="Protein kinase-like (PK-like)"/>
    <property type="match status" value="1"/>
</dbReference>
<proteinExistence type="predicted"/>
<name>A0A8H5NCW6_9HYPO</name>
<sequence>MALYHQPWTPCAIPAARLDLTCPIEEEKTPNYSPQRFYPIRLGQLLNGRYQVATKLGYGANSTVWLARDLNRWKWSAEKYVAIKVKATKSLKRQRSAENEIDILQYINRTNPKHHGWHFIRKLTDTFNLDSPYGSHPCLVLEPLHLKPGNIMIRIEDPRMFEKDAIDEYNNPLPEKQLDDRTIYLSRNNYGPLTRPTGIIQLVDFDLAVRSTPGELHYGAIQGERYRAPEVILNSGYSYSADIWSLGAMLWDLLEKKSLFSPLTLGDGTAHDDLTHLAQIGALLGPTPHDLINKGRRSALFYQESGELKRPSRVPRNFNLDSTLTCMSGEEKTRFIRFVKGMITWRPEDRSTAKELLGDPWLYKDFAQDGTVEGNKYGNSIEST</sequence>
<feature type="domain" description="Protein kinase" evidence="10">
    <location>
        <begin position="50"/>
        <end position="362"/>
    </location>
</feature>
<evidence type="ECO:0000256" key="9">
    <source>
        <dbReference type="PROSITE-ProRule" id="PRU10141"/>
    </source>
</evidence>
<evidence type="ECO:0000256" key="5">
    <source>
        <dbReference type="ARBA" id="ARBA00022777"/>
    </source>
</evidence>
<keyword evidence="4 9" id="KW-0547">Nucleotide-binding</keyword>
<dbReference type="PANTHER" id="PTHR47634:SF9">
    <property type="entry name" value="PROTEIN KINASE DOMAIN-CONTAINING PROTEIN-RELATED"/>
    <property type="match status" value="1"/>
</dbReference>
<dbReference type="GO" id="GO:0005524">
    <property type="term" value="F:ATP binding"/>
    <property type="evidence" value="ECO:0007669"/>
    <property type="project" value="UniProtKB-UniRule"/>
</dbReference>
<dbReference type="InterPro" id="IPR011009">
    <property type="entry name" value="Kinase-like_dom_sf"/>
</dbReference>
<feature type="binding site" evidence="9">
    <location>
        <position position="84"/>
    </location>
    <ligand>
        <name>ATP</name>
        <dbReference type="ChEBI" id="CHEBI:30616"/>
    </ligand>
</feature>
<dbReference type="InterPro" id="IPR051334">
    <property type="entry name" value="SRPK"/>
</dbReference>
<dbReference type="Gene3D" id="3.30.200.20">
    <property type="entry name" value="Phosphorylase Kinase, domain 1"/>
    <property type="match status" value="1"/>
</dbReference>
<dbReference type="GO" id="GO:0050684">
    <property type="term" value="P:regulation of mRNA processing"/>
    <property type="evidence" value="ECO:0007669"/>
    <property type="project" value="TreeGrafter"/>
</dbReference>
<comment type="catalytic activity">
    <reaction evidence="8">
        <text>L-seryl-[protein] + ATP = O-phospho-L-seryl-[protein] + ADP + H(+)</text>
        <dbReference type="Rhea" id="RHEA:17989"/>
        <dbReference type="Rhea" id="RHEA-COMP:9863"/>
        <dbReference type="Rhea" id="RHEA-COMP:11604"/>
        <dbReference type="ChEBI" id="CHEBI:15378"/>
        <dbReference type="ChEBI" id="CHEBI:29999"/>
        <dbReference type="ChEBI" id="CHEBI:30616"/>
        <dbReference type="ChEBI" id="CHEBI:83421"/>
        <dbReference type="ChEBI" id="CHEBI:456216"/>
        <dbReference type="EC" id="2.7.11.1"/>
    </reaction>
</comment>
<dbReference type="SMART" id="SM00220">
    <property type="entry name" value="S_TKc"/>
    <property type="match status" value="1"/>
</dbReference>
<dbReference type="Proteomes" id="UP000574317">
    <property type="component" value="Unassembled WGS sequence"/>
</dbReference>
<dbReference type="AlphaFoldDB" id="A0A8H5NCW6"/>
<dbReference type="PANTHER" id="PTHR47634">
    <property type="entry name" value="PROTEIN KINASE DOMAIN-CONTAINING PROTEIN-RELATED"/>
    <property type="match status" value="1"/>
</dbReference>
<dbReference type="EC" id="2.7.11.1" evidence="1"/>
<evidence type="ECO:0000313" key="11">
    <source>
        <dbReference type="EMBL" id="KAF5560035.1"/>
    </source>
</evidence>
<protein>
    <recommendedName>
        <fullName evidence="1">non-specific serine/threonine protein kinase</fullName>
        <ecNumber evidence="1">2.7.11.1</ecNumber>
    </recommendedName>
</protein>
<reference evidence="11 12" key="1">
    <citation type="submission" date="2020-05" db="EMBL/GenBank/DDBJ databases">
        <title>Identification and distribution of gene clusters putatively required for synthesis of sphingolipid metabolism inhibitors in phylogenetically diverse species of the filamentous fungus Fusarium.</title>
        <authorList>
            <person name="Kim H.-S."/>
            <person name="Busman M."/>
            <person name="Brown D.W."/>
            <person name="Divon H."/>
            <person name="Uhlig S."/>
            <person name="Proctor R.H."/>
        </authorList>
    </citation>
    <scope>NUCLEOTIDE SEQUENCE [LARGE SCALE GENOMIC DNA]</scope>
    <source>
        <strain evidence="11 12">NRRL 25196</strain>
    </source>
</reference>
<evidence type="ECO:0000256" key="7">
    <source>
        <dbReference type="ARBA" id="ARBA00047899"/>
    </source>
</evidence>
<keyword evidence="2" id="KW-0723">Serine/threonine-protein kinase</keyword>
<evidence type="ECO:0000256" key="6">
    <source>
        <dbReference type="ARBA" id="ARBA00022840"/>
    </source>
</evidence>
<dbReference type="Gene3D" id="1.10.510.10">
    <property type="entry name" value="Transferase(Phosphotransferase) domain 1"/>
    <property type="match status" value="2"/>
</dbReference>
<keyword evidence="5 11" id="KW-0418">Kinase</keyword>
<evidence type="ECO:0000256" key="1">
    <source>
        <dbReference type="ARBA" id="ARBA00012513"/>
    </source>
</evidence>
<comment type="caution">
    <text evidence="11">The sequence shown here is derived from an EMBL/GenBank/DDBJ whole genome shotgun (WGS) entry which is preliminary data.</text>
</comment>
<organism evidence="11 12">
    <name type="scientific">Fusarium napiforme</name>
    <dbReference type="NCBI Taxonomy" id="42672"/>
    <lineage>
        <taxon>Eukaryota</taxon>
        <taxon>Fungi</taxon>
        <taxon>Dikarya</taxon>
        <taxon>Ascomycota</taxon>
        <taxon>Pezizomycotina</taxon>
        <taxon>Sordariomycetes</taxon>
        <taxon>Hypocreomycetidae</taxon>
        <taxon>Hypocreales</taxon>
        <taxon>Nectriaceae</taxon>
        <taxon>Fusarium</taxon>
        <taxon>Fusarium fujikuroi species complex</taxon>
    </lineage>
</organism>
<dbReference type="GO" id="GO:0004674">
    <property type="term" value="F:protein serine/threonine kinase activity"/>
    <property type="evidence" value="ECO:0007669"/>
    <property type="project" value="UniProtKB-KW"/>
</dbReference>
<dbReference type="InterPro" id="IPR000719">
    <property type="entry name" value="Prot_kinase_dom"/>
</dbReference>
<dbReference type="EMBL" id="JAAOAO010000160">
    <property type="protein sequence ID" value="KAF5560035.1"/>
    <property type="molecule type" value="Genomic_DNA"/>
</dbReference>